<reference evidence="2" key="1">
    <citation type="submission" date="2021-09" db="EMBL/GenBank/DDBJ databases">
        <title>Fulvivirga sp. isolated from coastal sediment.</title>
        <authorList>
            <person name="Yu H."/>
        </authorList>
    </citation>
    <scope>NUCLEOTIDE SEQUENCE</scope>
    <source>
        <strain evidence="2">1062</strain>
    </source>
</reference>
<comment type="caution">
    <text evidence="2">The sequence shown here is derived from an EMBL/GenBank/DDBJ whole genome shotgun (WGS) entry which is preliminary data.</text>
</comment>
<dbReference type="Proteomes" id="UP001139409">
    <property type="component" value="Unassembled WGS sequence"/>
</dbReference>
<keyword evidence="1" id="KW-1133">Transmembrane helix</keyword>
<evidence type="ECO:0000313" key="3">
    <source>
        <dbReference type="EMBL" id="MCA6075973.1"/>
    </source>
</evidence>
<keyword evidence="1" id="KW-0812">Transmembrane</keyword>
<evidence type="ECO:0000313" key="2">
    <source>
        <dbReference type="EMBL" id="MCA6074796.1"/>
    </source>
</evidence>
<name>A0A9X1HMX0_9BACT</name>
<evidence type="ECO:0000313" key="5">
    <source>
        <dbReference type="Proteomes" id="UP001139409"/>
    </source>
</evidence>
<accession>A0A9X1HMX0</accession>
<dbReference type="EMBL" id="JAIXNE010000003">
    <property type="protein sequence ID" value="MCA6075973.1"/>
    <property type="molecule type" value="Genomic_DNA"/>
</dbReference>
<dbReference type="EMBL" id="JAIXNE010000002">
    <property type="protein sequence ID" value="MCA6074796.1"/>
    <property type="molecule type" value="Genomic_DNA"/>
</dbReference>
<organism evidence="2 5">
    <name type="scientific">Fulvivirga sedimenti</name>
    <dbReference type="NCBI Taxonomy" id="2879465"/>
    <lineage>
        <taxon>Bacteria</taxon>
        <taxon>Pseudomonadati</taxon>
        <taxon>Bacteroidota</taxon>
        <taxon>Cytophagia</taxon>
        <taxon>Cytophagales</taxon>
        <taxon>Fulvivirgaceae</taxon>
        <taxon>Fulvivirga</taxon>
    </lineage>
</organism>
<feature type="transmembrane region" description="Helical" evidence="1">
    <location>
        <begin position="7"/>
        <end position="29"/>
    </location>
</feature>
<evidence type="ECO:0008006" key="6">
    <source>
        <dbReference type="Google" id="ProtNLM"/>
    </source>
</evidence>
<dbReference type="RefSeq" id="WP_225697908.1">
    <property type="nucleotide sequence ID" value="NZ_JAIXNE010000002.1"/>
</dbReference>
<evidence type="ECO:0000256" key="1">
    <source>
        <dbReference type="SAM" id="Phobius"/>
    </source>
</evidence>
<keyword evidence="1" id="KW-0472">Membrane</keyword>
<dbReference type="EMBL" id="JAIXNE010000004">
    <property type="protein sequence ID" value="MCA6077101.1"/>
    <property type="molecule type" value="Genomic_DNA"/>
</dbReference>
<sequence>MELIKKIIRWTFVSLGILGLLIFLFLYFANYSDGYRAGTPIKVSRKGTIFKTWEGEMNIGGLTSSGDGVIPTTWEFTVRDGQSQVREDIDRAIENGKRVKLYYKEKYVRMFWLGDTKYFVYKVEEIL</sequence>
<dbReference type="AlphaFoldDB" id="A0A9X1HMX0"/>
<protein>
    <recommendedName>
        <fullName evidence="6">6-phosphogluconate dehydrogenase</fullName>
    </recommendedName>
</protein>
<proteinExistence type="predicted"/>
<keyword evidence="5" id="KW-1185">Reference proteome</keyword>
<evidence type="ECO:0000313" key="4">
    <source>
        <dbReference type="EMBL" id="MCA6077101.1"/>
    </source>
</evidence>
<gene>
    <name evidence="2" type="ORF">LDX50_07935</name>
    <name evidence="3" type="ORF">LDX50_13905</name>
    <name evidence="4" type="ORF">LDX50_19625</name>
</gene>